<dbReference type="Proteomes" id="UP001500185">
    <property type="component" value="Unassembled WGS sequence"/>
</dbReference>
<evidence type="ECO:0000313" key="2">
    <source>
        <dbReference type="EMBL" id="GAA0763238.1"/>
    </source>
</evidence>
<organism evidence="2 3">
    <name type="scientific">Psychroflexus lacisalsi</name>
    <dbReference type="NCBI Taxonomy" id="503928"/>
    <lineage>
        <taxon>Bacteria</taxon>
        <taxon>Pseudomonadati</taxon>
        <taxon>Bacteroidota</taxon>
        <taxon>Flavobacteriia</taxon>
        <taxon>Flavobacteriales</taxon>
        <taxon>Flavobacteriaceae</taxon>
        <taxon>Psychroflexus</taxon>
    </lineage>
</organism>
<evidence type="ECO:0000259" key="1">
    <source>
        <dbReference type="PROSITE" id="PS51154"/>
    </source>
</evidence>
<dbReference type="PROSITE" id="PS51154">
    <property type="entry name" value="MACRO"/>
    <property type="match status" value="1"/>
</dbReference>
<dbReference type="Gene3D" id="3.40.220.10">
    <property type="entry name" value="Leucine Aminopeptidase, subunit E, domain 1"/>
    <property type="match status" value="1"/>
</dbReference>
<accession>A0ABP3VLK5</accession>
<dbReference type="SUPFAM" id="SSF52949">
    <property type="entry name" value="Macro domain-like"/>
    <property type="match status" value="1"/>
</dbReference>
<feature type="domain" description="Macro" evidence="1">
    <location>
        <begin position="1"/>
        <end position="56"/>
    </location>
</feature>
<comment type="caution">
    <text evidence="2">The sequence shown here is derived from an EMBL/GenBank/DDBJ whole genome shotgun (WGS) entry which is preliminary data.</text>
</comment>
<evidence type="ECO:0000313" key="3">
    <source>
        <dbReference type="Proteomes" id="UP001500185"/>
    </source>
</evidence>
<gene>
    <name evidence="2" type="ORF">GCM10009433_24400</name>
</gene>
<protein>
    <recommendedName>
        <fullName evidence="1">Macro domain-containing protein</fullName>
    </recommendedName>
</protein>
<name>A0ABP3VLK5_9FLAO</name>
<keyword evidence="3" id="KW-1185">Reference proteome</keyword>
<dbReference type="InterPro" id="IPR002589">
    <property type="entry name" value="Macro_dom"/>
</dbReference>
<dbReference type="InterPro" id="IPR043472">
    <property type="entry name" value="Macro_dom-like"/>
</dbReference>
<proteinExistence type="predicted"/>
<sequence>MEKAILRMTIECVKGDVASQADVFAIVKAANAELIISSGVAGALYKAGGSMSREGM</sequence>
<reference evidence="3" key="1">
    <citation type="journal article" date="2019" name="Int. J. Syst. Evol. Microbiol.">
        <title>The Global Catalogue of Microorganisms (GCM) 10K type strain sequencing project: providing services to taxonomists for standard genome sequencing and annotation.</title>
        <authorList>
            <consortium name="The Broad Institute Genomics Platform"/>
            <consortium name="The Broad Institute Genome Sequencing Center for Infectious Disease"/>
            <person name="Wu L."/>
            <person name="Ma J."/>
        </authorList>
    </citation>
    <scope>NUCLEOTIDE SEQUENCE [LARGE SCALE GENOMIC DNA]</scope>
    <source>
        <strain evidence="3">JCM 16231</strain>
    </source>
</reference>
<dbReference type="EMBL" id="BAAAGG010000022">
    <property type="protein sequence ID" value="GAA0763238.1"/>
    <property type="molecule type" value="Genomic_DNA"/>
</dbReference>